<keyword evidence="11" id="KW-1185">Reference proteome</keyword>
<dbReference type="PANTHER" id="PTHR33991">
    <property type="entry name" value="DNA REPAIR PROTEIN RECO"/>
    <property type="match status" value="1"/>
</dbReference>
<feature type="domain" description="DNA replication/recombination mediator RecO N-terminal" evidence="9">
    <location>
        <begin position="1"/>
        <end position="75"/>
    </location>
</feature>
<protein>
    <recommendedName>
        <fullName evidence="2 7">DNA repair protein RecO</fullName>
    </recommendedName>
    <alternativeName>
        <fullName evidence="6 7">Recombination protein O</fullName>
    </alternativeName>
</protein>
<keyword evidence="5 7" id="KW-0234">DNA repair</keyword>
<evidence type="ECO:0000256" key="8">
    <source>
        <dbReference type="SAM" id="MobiDB-lite"/>
    </source>
</evidence>
<comment type="similarity">
    <text evidence="1 7">Belongs to the RecO family.</text>
</comment>
<dbReference type="Proteomes" id="UP000595197">
    <property type="component" value="Chromosome"/>
</dbReference>
<dbReference type="Pfam" id="PF11967">
    <property type="entry name" value="RecO_N"/>
    <property type="match status" value="1"/>
</dbReference>
<dbReference type="SUPFAM" id="SSF57863">
    <property type="entry name" value="ArfGap/RecO-like zinc finger"/>
    <property type="match status" value="1"/>
</dbReference>
<comment type="function">
    <text evidence="7">Involved in DNA repair and RecF pathway recombination.</text>
</comment>
<dbReference type="PANTHER" id="PTHR33991:SF1">
    <property type="entry name" value="DNA REPAIR PROTEIN RECO"/>
    <property type="match status" value="1"/>
</dbReference>
<dbReference type="Gene3D" id="2.40.50.140">
    <property type="entry name" value="Nucleic acid-binding proteins"/>
    <property type="match status" value="1"/>
</dbReference>
<dbReference type="InterPro" id="IPR022572">
    <property type="entry name" value="DNA_rep/recomb_RecO_N"/>
</dbReference>
<keyword evidence="3 7" id="KW-0227">DNA damage</keyword>
<dbReference type="Gene3D" id="1.20.1440.120">
    <property type="entry name" value="Recombination protein O, C-terminal domain"/>
    <property type="match status" value="1"/>
</dbReference>
<dbReference type="RefSeq" id="WP_201071485.1">
    <property type="nucleotide sequence ID" value="NZ_CP067420.1"/>
</dbReference>
<evidence type="ECO:0000259" key="9">
    <source>
        <dbReference type="Pfam" id="PF11967"/>
    </source>
</evidence>
<dbReference type="SUPFAM" id="SSF50249">
    <property type="entry name" value="Nucleic acid-binding proteins"/>
    <property type="match status" value="1"/>
</dbReference>
<dbReference type="InterPro" id="IPR042242">
    <property type="entry name" value="RecO_C"/>
</dbReference>
<feature type="compositionally biased region" description="Polar residues" evidence="8">
    <location>
        <begin position="39"/>
        <end position="51"/>
    </location>
</feature>
<evidence type="ECO:0000256" key="2">
    <source>
        <dbReference type="ARBA" id="ARBA00021310"/>
    </source>
</evidence>
<reference evidence="10" key="1">
    <citation type="submission" date="2021-02" db="EMBL/GenBank/DDBJ databases">
        <title>Skermanella TT6 skin isolate.</title>
        <authorList>
            <person name="Lee K."/>
            <person name="Ganzorig M."/>
        </authorList>
    </citation>
    <scope>NUCLEOTIDE SEQUENCE</scope>
    <source>
        <strain evidence="10">TT6</strain>
    </source>
</reference>
<organism evidence="10 11">
    <name type="scientific">Skermanella cutis</name>
    <dbReference type="NCBI Taxonomy" id="2775420"/>
    <lineage>
        <taxon>Bacteria</taxon>
        <taxon>Pseudomonadati</taxon>
        <taxon>Pseudomonadota</taxon>
        <taxon>Alphaproteobacteria</taxon>
        <taxon>Rhodospirillales</taxon>
        <taxon>Azospirillaceae</taxon>
        <taxon>Skermanella</taxon>
    </lineage>
</organism>
<proteinExistence type="inferred from homology"/>
<dbReference type="NCBIfam" id="TIGR00613">
    <property type="entry name" value="reco"/>
    <property type="match status" value="1"/>
</dbReference>
<dbReference type="InterPro" id="IPR037278">
    <property type="entry name" value="ARFGAP/RecO"/>
</dbReference>
<feature type="region of interest" description="Disordered" evidence="8">
    <location>
        <begin position="32"/>
        <end position="51"/>
    </location>
</feature>
<evidence type="ECO:0000256" key="1">
    <source>
        <dbReference type="ARBA" id="ARBA00007452"/>
    </source>
</evidence>
<dbReference type="Pfam" id="PF02565">
    <property type="entry name" value="RecO_C"/>
    <property type="match status" value="1"/>
</dbReference>
<evidence type="ECO:0000256" key="5">
    <source>
        <dbReference type="ARBA" id="ARBA00023204"/>
    </source>
</evidence>
<evidence type="ECO:0000256" key="6">
    <source>
        <dbReference type="ARBA" id="ARBA00033409"/>
    </source>
</evidence>
<gene>
    <name evidence="7 10" type="primary">recO</name>
    <name evidence="10" type="ORF">IGS68_16845</name>
</gene>
<accession>A0ABX7B0Q7</accession>
<sequence>MEWTDEAIVLSARPHGEAAVVATLLTRTHGRHSGLVQGGRSSKQRGNLQAGNRVSARWRARLADHLGTFTIEPIHNNAAGMLDDPLRLAALVSACTVTEVVLPDREPHEPVFHGLAALLEAFETPLWAPAYVRWELGLLQELGFGLDLASCAATGSNDALAYVSPRTGRAVSLSAGEPYRDRLLPLPGFLAGQPGWSEADVLAGLELTGHFLERDALAHASAQAVAALPAARTRFIERYRKMATLPGSR</sequence>
<evidence type="ECO:0000256" key="7">
    <source>
        <dbReference type="HAMAP-Rule" id="MF_00201"/>
    </source>
</evidence>
<evidence type="ECO:0000256" key="3">
    <source>
        <dbReference type="ARBA" id="ARBA00022763"/>
    </source>
</evidence>
<name>A0ABX7B0Q7_9PROT</name>
<dbReference type="EMBL" id="CP067420">
    <property type="protein sequence ID" value="QQP87753.1"/>
    <property type="molecule type" value="Genomic_DNA"/>
</dbReference>
<dbReference type="HAMAP" id="MF_00201">
    <property type="entry name" value="RecO"/>
    <property type="match status" value="1"/>
</dbReference>
<evidence type="ECO:0000256" key="4">
    <source>
        <dbReference type="ARBA" id="ARBA00023172"/>
    </source>
</evidence>
<evidence type="ECO:0000313" key="10">
    <source>
        <dbReference type="EMBL" id="QQP87753.1"/>
    </source>
</evidence>
<keyword evidence="4 7" id="KW-0233">DNA recombination</keyword>
<evidence type="ECO:0000313" key="11">
    <source>
        <dbReference type="Proteomes" id="UP000595197"/>
    </source>
</evidence>
<dbReference type="InterPro" id="IPR012340">
    <property type="entry name" value="NA-bd_OB-fold"/>
</dbReference>
<dbReference type="InterPro" id="IPR003717">
    <property type="entry name" value="RecO"/>
</dbReference>